<dbReference type="InterPro" id="IPR001347">
    <property type="entry name" value="SIS_dom"/>
</dbReference>
<accession>A0ABS3Q5T2</accession>
<dbReference type="PROSITE" id="PS51464">
    <property type="entry name" value="SIS"/>
    <property type="match status" value="1"/>
</dbReference>
<reference evidence="2 3" key="1">
    <citation type="submission" date="2021-03" db="EMBL/GenBank/DDBJ databases">
        <title>Thiomicrorhabdus sp.nov.,novel sulfur-oxidizing bacteria isolated from coastal sediment.</title>
        <authorList>
            <person name="Liu X."/>
        </authorList>
    </citation>
    <scope>NUCLEOTIDE SEQUENCE [LARGE SCALE GENOMIC DNA]</scope>
    <source>
        <strain evidence="2 3">6S2-11</strain>
    </source>
</reference>
<evidence type="ECO:0000313" key="2">
    <source>
        <dbReference type="EMBL" id="MBO1927662.1"/>
    </source>
</evidence>
<keyword evidence="3" id="KW-1185">Reference proteome</keyword>
<feature type="domain" description="SIS" evidence="1">
    <location>
        <begin position="35"/>
        <end position="189"/>
    </location>
</feature>
<organism evidence="2 3">
    <name type="scientific">Thiomicrorhabdus marina</name>
    <dbReference type="NCBI Taxonomy" id="2818442"/>
    <lineage>
        <taxon>Bacteria</taxon>
        <taxon>Pseudomonadati</taxon>
        <taxon>Pseudomonadota</taxon>
        <taxon>Gammaproteobacteria</taxon>
        <taxon>Thiotrichales</taxon>
        <taxon>Piscirickettsiaceae</taxon>
        <taxon>Thiomicrorhabdus</taxon>
    </lineage>
</organism>
<dbReference type="InterPro" id="IPR035461">
    <property type="entry name" value="GmhA/DiaA"/>
</dbReference>
<protein>
    <submittedName>
        <fullName evidence="2">SIS domain-containing protein</fullName>
    </submittedName>
</protein>
<sequence>MKIELDFNAVAKEHQQAVDSVFAQAEQIQQAAKAMIAVLKNGNKVLWCGNGGSAAEAQHMAAELMVRYVKNRQPLASIALTNDTSILTAHPNDYDFSTLFARQVEGLAQEGDLLIGLSTSGKSENVLKAFAAAKQKQVKTLALIGQDDSEVSNLANMVIKVNSSKTARIQEGHTLINHLICEMLDLAFD</sequence>
<dbReference type="EMBL" id="JAGETV010000015">
    <property type="protein sequence ID" value="MBO1927662.1"/>
    <property type="molecule type" value="Genomic_DNA"/>
</dbReference>
<dbReference type="Proteomes" id="UP000664835">
    <property type="component" value="Unassembled WGS sequence"/>
</dbReference>
<name>A0ABS3Q5T2_9GAMM</name>
<dbReference type="SUPFAM" id="SSF53697">
    <property type="entry name" value="SIS domain"/>
    <property type="match status" value="1"/>
</dbReference>
<evidence type="ECO:0000259" key="1">
    <source>
        <dbReference type="PROSITE" id="PS51464"/>
    </source>
</evidence>
<proteinExistence type="predicted"/>
<evidence type="ECO:0000313" key="3">
    <source>
        <dbReference type="Proteomes" id="UP000664835"/>
    </source>
</evidence>
<dbReference type="PANTHER" id="PTHR30390:SF6">
    <property type="entry name" value="DNAA INITIATOR-ASSOCIATING PROTEIN DIAA"/>
    <property type="match status" value="1"/>
</dbReference>
<dbReference type="Gene3D" id="3.40.50.10490">
    <property type="entry name" value="Glucose-6-phosphate isomerase like protein, domain 1"/>
    <property type="match status" value="1"/>
</dbReference>
<gene>
    <name evidence="2" type="ORF">J3998_08740</name>
</gene>
<dbReference type="RefSeq" id="WP_208150202.1">
    <property type="nucleotide sequence ID" value="NZ_JAGETV010000015.1"/>
</dbReference>
<dbReference type="CDD" id="cd05006">
    <property type="entry name" value="SIS_GmhA"/>
    <property type="match status" value="1"/>
</dbReference>
<dbReference type="InterPro" id="IPR046348">
    <property type="entry name" value="SIS_dom_sf"/>
</dbReference>
<dbReference type="PANTHER" id="PTHR30390">
    <property type="entry name" value="SEDOHEPTULOSE 7-PHOSPHATE ISOMERASE / DNAA INITIATOR-ASSOCIATING FACTOR FOR REPLICATION INITIATION"/>
    <property type="match status" value="1"/>
</dbReference>
<comment type="caution">
    <text evidence="2">The sequence shown here is derived from an EMBL/GenBank/DDBJ whole genome shotgun (WGS) entry which is preliminary data.</text>
</comment>
<dbReference type="Pfam" id="PF13580">
    <property type="entry name" value="SIS_2"/>
    <property type="match status" value="1"/>
</dbReference>
<dbReference type="InterPro" id="IPR050099">
    <property type="entry name" value="SIS_GmhA/DiaA_subfam"/>
</dbReference>